<reference evidence="3 4" key="1">
    <citation type="submission" date="2023-07" db="EMBL/GenBank/DDBJ databases">
        <title>Sorghum-associated microbial communities from plants grown in Nebraska, USA.</title>
        <authorList>
            <person name="Schachtman D."/>
        </authorList>
    </citation>
    <scope>NUCLEOTIDE SEQUENCE [LARGE SCALE GENOMIC DNA]</scope>
    <source>
        <strain evidence="3 4">CC258</strain>
    </source>
</reference>
<feature type="domain" description="HTH cro/C1-type" evidence="2">
    <location>
        <begin position="8"/>
        <end position="62"/>
    </location>
</feature>
<dbReference type="InterPro" id="IPR001387">
    <property type="entry name" value="Cro/C1-type_HTH"/>
</dbReference>
<comment type="caution">
    <text evidence="3">The sequence shown here is derived from an EMBL/GenBank/DDBJ whole genome shotgun (WGS) entry which is preliminary data.</text>
</comment>
<evidence type="ECO:0000313" key="4">
    <source>
        <dbReference type="Proteomes" id="UP001267290"/>
    </source>
</evidence>
<name>A0ABU1P8H1_9BACL</name>
<dbReference type="PANTHER" id="PTHR46558:SF11">
    <property type="entry name" value="HTH-TYPE TRANSCRIPTIONAL REGULATOR XRE"/>
    <property type="match status" value="1"/>
</dbReference>
<dbReference type="CDD" id="cd00093">
    <property type="entry name" value="HTH_XRE"/>
    <property type="match status" value="1"/>
</dbReference>
<proteinExistence type="predicted"/>
<keyword evidence="4" id="KW-1185">Reference proteome</keyword>
<dbReference type="Gene3D" id="1.10.260.40">
    <property type="entry name" value="lambda repressor-like DNA-binding domains"/>
    <property type="match status" value="1"/>
</dbReference>
<dbReference type="RefSeq" id="WP_310502814.1">
    <property type="nucleotide sequence ID" value="NZ_JAVDSB010000030.1"/>
</dbReference>
<dbReference type="Proteomes" id="UP001267290">
    <property type="component" value="Unassembled WGS sequence"/>
</dbReference>
<dbReference type="Pfam" id="PF01381">
    <property type="entry name" value="HTH_3"/>
    <property type="match status" value="1"/>
</dbReference>
<evidence type="ECO:0000313" key="3">
    <source>
        <dbReference type="EMBL" id="MDR6555497.1"/>
    </source>
</evidence>
<organism evidence="3 4">
    <name type="scientific">Paenibacillus qinlingensis</name>
    <dbReference type="NCBI Taxonomy" id="1837343"/>
    <lineage>
        <taxon>Bacteria</taxon>
        <taxon>Bacillati</taxon>
        <taxon>Bacillota</taxon>
        <taxon>Bacilli</taxon>
        <taxon>Bacillales</taxon>
        <taxon>Paenibacillaceae</taxon>
        <taxon>Paenibacillus</taxon>
    </lineage>
</organism>
<dbReference type="PROSITE" id="PS50943">
    <property type="entry name" value="HTH_CROC1"/>
    <property type="match status" value="1"/>
</dbReference>
<protein>
    <submittedName>
        <fullName evidence="3">Transcriptional regulator with XRE-family HTH domain</fullName>
    </submittedName>
</protein>
<dbReference type="InterPro" id="IPR010982">
    <property type="entry name" value="Lambda_DNA-bd_dom_sf"/>
</dbReference>
<sequence>MEIFSERLKLARNKKGMTQKELSEEIGVSQQYYNQFEKNKGEPNLETLAKIATILKVNTDYLLGLTDAEDTRKTAESEFERRLHTLEKTILDIILKGDKEATELFNENLKINENK</sequence>
<evidence type="ECO:0000256" key="1">
    <source>
        <dbReference type="ARBA" id="ARBA00023125"/>
    </source>
</evidence>
<gene>
    <name evidence="3" type="ORF">J2736_006759</name>
</gene>
<dbReference type="EMBL" id="JAVDSB010000030">
    <property type="protein sequence ID" value="MDR6555497.1"/>
    <property type="molecule type" value="Genomic_DNA"/>
</dbReference>
<keyword evidence="1" id="KW-0238">DNA-binding</keyword>
<dbReference type="SMART" id="SM00530">
    <property type="entry name" value="HTH_XRE"/>
    <property type="match status" value="1"/>
</dbReference>
<dbReference type="SUPFAM" id="SSF47413">
    <property type="entry name" value="lambda repressor-like DNA-binding domains"/>
    <property type="match status" value="1"/>
</dbReference>
<accession>A0ABU1P8H1</accession>
<dbReference type="PANTHER" id="PTHR46558">
    <property type="entry name" value="TRACRIPTIONAL REGULATORY PROTEIN-RELATED-RELATED"/>
    <property type="match status" value="1"/>
</dbReference>
<evidence type="ECO:0000259" key="2">
    <source>
        <dbReference type="PROSITE" id="PS50943"/>
    </source>
</evidence>